<evidence type="ECO:0000256" key="5">
    <source>
        <dbReference type="SAM" id="Phobius"/>
    </source>
</evidence>
<feature type="region of interest" description="Disordered" evidence="4">
    <location>
        <begin position="1"/>
        <end position="40"/>
    </location>
</feature>
<feature type="transmembrane region" description="Helical" evidence="5">
    <location>
        <begin position="117"/>
        <end position="136"/>
    </location>
</feature>
<feature type="transmembrane region" description="Helical" evidence="5">
    <location>
        <begin position="86"/>
        <end position="105"/>
    </location>
</feature>
<dbReference type="AlphaFoldDB" id="D8LF80"/>
<feature type="transmembrane region" description="Helical" evidence="5">
    <location>
        <begin position="323"/>
        <end position="343"/>
    </location>
</feature>
<sequence>MNGDVADEAPVSSTPQRAPSPSLEDVDSKMYDSVGSSMSTSKYTSENYRRAVGASYVLTMGVSGIVLVALASSLRDLALALDKTSVEIGAVFLTRGLGAGIGNIVSPKLYKWARGKITISVMLFLLAANLLLVPLASTVGSLHLNFFSLGFLTAIVDAGCQLMTRRLHGSAAGPWLGANTVSFGLSGAFSPLIGWLTGSLVVEYAVLATVAFLIGCFLVVLPSPDVEPAPHEEVIQVAPIKLPEGWSKPKAFYEANKIDFHLCSIMFWFMGGRIAATAFLRQFADNTSDASRRTLLIVCLWLAITLGRVLGLRDQLTLTLARLYRHAAVLCLGGAGAMFVLLVSSRSTAMLWVTVLAFGLFNGPVLGYGYDLSTRVSPNPATSSTVAEFGITAGARLFDQEGETEKEKPKRIPKR</sequence>
<keyword evidence="2 5" id="KW-1133">Transmembrane helix</keyword>
<dbReference type="InterPro" id="IPR036259">
    <property type="entry name" value="MFS_trans_sf"/>
</dbReference>
<evidence type="ECO:0000256" key="3">
    <source>
        <dbReference type="ARBA" id="ARBA00023136"/>
    </source>
</evidence>
<evidence type="ECO:0000313" key="6">
    <source>
        <dbReference type="EMBL" id="CBN78678.1"/>
    </source>
</evidence>
<dbReference type="Proteomes" id="UP000002630">
    <property type="component" value="Linkage Group LG16"/>
</dbReference>
<dbReference type="EMBL" id="FN649741">
    <property type="protein sequence ID" value="CBN78678.1"/>
    <property type="molecule type" value="Genomic_DNA"/>
</dbReference>
<accession>D8LF80</accession>
<feature type="transmembrane region" description="Helical" evidence="5">
    <location>
        <begin position="201"/>
        <end position="221"/>
    </location>
</feature>
<evidence type="ECO:0000256" key="1">
    <source>
        <dbReference type="ARBA" id="ARBA00022692"/>
    </source>
</evidence>
<evidence type="ECO:0000256" key="4">
    <source>
        <dbReference type="SAM" id="MobiDB-lite"/>
    </source>
</evidence>
<keyword evidence="1 5" id="KW-0812">Transmembrane</keyword>
<proteinExistence type="predicted"/>
<keyword evidence="3 5" id="KW-0472">Membrane</keyword>
<dbReference type="Gene3D" id="1.20.1250.20">
    <property type="entry name" value="MFS general substrate transporter like domains"/>
    <property type="match status" value="1"/>
</dbReference>
<feature type="transmembrane region" description="Helical" evidence="5">
    <location>
        <begin position="51"/>
        <end position="74"/>
    </location>
</feature>
<feature type="transmembrane region" description="Helical" evidence="5">
    <location>
        <begin position="349"/>
        <end position="370"/>
    </location>
</feature>
<dbReference type="PANTHER" id="PTHR23121:SF9">
    <property type="entry name" value="SODIUM-DEPENDENT GLUCOSE TRANSPORTER 1"/>
    <property type="match status" value="1"/>
</dbReference>
<organism evidence="6 7">
    <name type="scientific">Ectocarpus siliculosus</name>
    <name type="common">Brown alga</name>
    <name type="synonym">Conferva siliculosa</name>
    <dbReference type="NCBI Taxonomy" id="2880"/>
    <lineage>
        <taxon>Eukaryota</taxon>
        <taxon>Sar</taxon>
        <taxon>Stramenopiles</taxon>
        <taxon>Ochrophyta</taxon>
        <taxon>PX clade</taxon>
        <taxon>Phaeophyceae</taxon>
        <taxon>Ectocarpales</taxon>
        <taxon>Ectocarpaceae</taxon>
        <taxon>Ectocarpus</taxon>
    </lineage>
</organism>
<evidence type="ECO:0000256" key="2">
    <source>
        <dbReference type="ARBA" id="ARBA00022989"/>
    </source>
</evidence>
<dbReference type="PANTHER" id="PTHR23121">
    <property type="entry name" value="SODIUM-DEPENDENT GLUCOSE TRANSPORTER 1"/>
    <property type="match status" value="1"/>
</dbReference>
<dbReference type="InParanoid" id="D8LF80"/>
<gene>
    <name evidence="6" type="ORF">Esi_0141_0080</name>
</gene>
<evidence type="ECO:0008006" key="8">
    <source>
        <dbReference type="Google" id="ProtNLM"/>
    </source>
</evidence>
<dbReference type="EMBL" id="FN648007">
    <property type="protein sequence ID" value="CBN78678.1"/>
    <property type="molecule type" value="Genomic_DNA"/>
</dbReference>
<keyword evidence="7" id="KW-1185">Reference proteome</keyword>
<name>D8LF80_ECTSI</name>
<dbReference type="SUPFAM" id="SSF103473">
    <property type="entry name" value="MFS general substrate transporter"/>
    <property type="match status" value="1"/>
</dbReference>
<evidence type="ECO:0000313" key="7">
    <source>
        <dbReference type="Proteomes" id="UP000002630"/>
    </source>
</evidence>
<feature type="transmembrane region" description="Helical" evidence="5">
    <location>
        <begin position="258"/>
        <end position="280"/>
    </location>
</feature>
<dbReference type="OrthoDB" id="10294417at2759"/>
<feature type="transmembrane region" description="Helical" evidence="5">
    <location>
        <begin position="175"/>
        <end position="195"/>
    </location>
</feature>
<feature type="transmembrane region" description="Helical" evidence="5">
    <location>
        <begin position="292"/>
        <end position="311"/>
    </location>
</feature>
<protein>
    <recommendedName>
        <fullName evidence="8">Major facilitator superfamily (MFS) profile domain-containing protein</fullName>
    </recommendedName>
</protein>
<reference evidence="6 7" key="1">
    <citation type="journal article" date="2010" name="Nature">
        <title>The Ectocarpus genome and the independent evolution of multicellularity in brown algae.</title>
        <authorList>
            <person name="Cock J.M."/>
            <person name="Sterck L."/>
            <person name="Rouze P."/>
            <person name="Scornet D."/>
            <person name="Allen A.E."/>
            <person name="Amoutzias G."/>
            <person name="Anthouard V."/>
            <person name="Artiguenave F."/>
            <person name="Aury J.M."/>
            <person name="Badger J.H."/>
            <person name="Beszteri B."/>
            <person name="Billiau K."/>
            <person name="Bonnet E."/>
            <person name="Bothwell J.H."/>
            <person name="Bowler C."/>
            <person name="Boyen C."/>
            <person name="Brownlee C."/>
            <person name="Carrano C.J."/>
            <person name="Charrier B."/>
            <person name="Cho G.Y."/>
            <person name="Coelho S.M."/>
            <person name="Collen J."/>
            <person name="Corre E."/>
            <person name="Da Silva C."/>
            <person name="Delage L."/>
            <person name="Delaroque N."/>
            <person name="Dittami S.M."/>
            <person name="Doulbeau S."/>
            <person name="Elias M."/>
            <person name="Farnham G."/>
            <person name="Gachon C.M."/>
            <person name="Gschloessl B."/>
            <person name="Heesch S."/>
            <person name="Jabbari K."/>
            <person name="Jubin C."/>
            <person name="Kawai H."/>
            <person name="Kimura K."/>
            <person name="Kloareg B."/>
            <person name="Kupper F.C."/>
            <person name="Lang D."/>
            <person name="Le Bail A."/>
            <person name="Leblanc C."/>
            <person name="Lerouge P."/>
            <person name="Lohr M."/>
            <person name="Lopez P.J."/>
            <person name="Martens C."/>
            <person name="Maumus F."/>
            <person name="Michel G."/>
            <person name="Miranda-Saavedra D."/>
            <person name="Morales J."/>
            <person name="Moreau H."/>
            <person name="Motomura T."/>
            <person name="Nagasato C."/>
            <person name="Napoli C.A."/>
            <person name="Nelson D.R."/>
            <person name="Nyvall-Collen P."/>
            <person name="Peters A.F."/>
            <person name="Pommier C."/>
            <person name="Potin P."/>
            <person name="Poulain J."/>
            <person name="Quesneville H."/>
            <person name="Read B."/>
            <person name="Rensing S.A."/>
            <person name="Ritter A."/>
            <person name="Rousvoal S."/>
            <person name="Samanta M."/>
            <person name="Samson G."/>
            <person name="Schroeder D.C."/>
            <person name="Segurens B."/>
            <person name="Strittmatter M."/>
            <person name="Tonon T."/>
            <person name="Tregear J.W."/>
            <person name="Valentin K."/>
            <person name="von Dassow P."/>
            <person name="Yamagishi T."/>
            <person name="Van de Peer Y."/>
            <person name="Wincker P."/>
        </authorList>
    </citation>
    <scope>NUCLEOTIDE SEQUENCE [LARGE SCALE GENOMIC DNA]</scope>
    <source>
        <strain evidence="7">Ec32 / CCAP1310/4</strain>
    </source>
</reference>